<accession>A0A841JN47</accession>
<organism evidence="2 3">
    <name type="scientific">Silvibacterium bohemicum</name>
    <dbReference type="NCBI Taxonomy" id="1577686"/>
    <lineage>
        <taxon>Bacteria</taxon>
        <taxon>Pseudomonadati</taxon>
        <taxon>Acidobacteriota</taxon>
        <taxon>Terriglobia</taxon>
        <taxon>Terriglobales</taxon>
        <taxon>Acidobacteriaceae</taxon>
        <taxon>Silvibacterium</taxon>
    </lineage>
</organism>
<evidence type="ECO:0000313" key="3">
    <source>
        <dbReference type="Proteomes" id="UP000538666"/>
    </source>
</evidence>
<dbReference type="AlphaFoldDB" id="A0A841JN47"/>
<feature type="compositionally biased region" description="Basic and acidic residues" evidence="1">
    <location>
        <begin position="95"/>
        <end position="108"/>
    </location>
</feature>
<evidence type="ECO:0000256" key="1">
    <source>
        <dbReference type="SAM" id="MobiDB-lite"/>
    </source>
</evidence>
<comment type="caution">
    <text evidence="2">The sequence shown here is derived from an EMBL/GenBank/DDBJ whole genome shotgun (WGS) entry which is preliminary data.</text>
</comment>
<dbReference type="Proteomes" id="UP000538666">
    <property type="component" value="Unassembled WGS sequence"/>
</dbReference>
<reference evidence="2 3" key="1">
    <citation type="submission" date="2020-08" db="EMBL/GenBank/DDBJ databases">
        <title>Genomic Encyclopedia of Type Strains, Phase IV (KMG-IV): sequencing the most valuable type-strain genomes for metagenomic binning, comparative biology and taxonomic classification.</title>
        <authorList>
            <person name="Goeker M."/>
        </authorList>
    </citation>
    <scope>NUCLEOTIDE SEQUENCE [LARGE SCALE GENOMIC DNA]</scope>
    <source>
        <strain evidence="2 3">DSM 103733</strain>
    </source>
</reference>
<dbReference type="EMBL" id="JACHEK010000001">
    <property type="protein sequence ID" value="MBB6142673.1"/>
    <property type="molecule type" value="Genomic_DNA"/>
</dbReference>
<keyword evidence="3" id="KW-1185">Reference proteome</keyword>
<dbReference type="RefSeq" id="WP_156185761.1">
    <property type="nucleotide sequence ID" value="NZ_JACHEK010000001.1"/>
</dbReference>
<evidence type="ECO:0000313" key="2">
    <source>
        <dbReference type="EMBL" id="MBB6142673.1"/>
    </source>
</evidence>
<sequence>MRKVGRSRSVPLRLARNFTFVTRTMGAFPNQSDHLLESSPGIISKNHLQDKISEHRHLQCHPPKIAVKVEATVRLKVAGAGGDTAIPMPSPRADAFSRKPKPELRRTA</sequence>
<name>A0A841JN47_9BACT</name>
<feature type="region of interest" description="Disordered" evidence="1">
    <location>
        <begin position="81"/>
        <end position="108"/>
    </location>
</feature>
<gene>
    <name evidence="2" type="ORF">HNQ77_000611</name>
</gene>
<proteinExistence type="predicted"/>
<protein>
    <submittedName>
        <fullName evidence="2">Uncharacterized protein</fullName>
    </submittedName>
</protein>